<gene>
    <name evidence="14" type="ORF">EJ08DRAFT_701166</name>
</gene>
<feature type="compositionally biased region" description="Polar residues" evidence="12">
    <location>
        <begin position="35"/>
        <end position="59"/>
    </location>
</feature>
<evidence type="ECO:0000256" key="6">
    <source>
        <dbReference type="ARBA" id="ARBA00022722"/>
    </source>
</evidence>
<dbReference type="InterPro" id="IPR047151">
    <property type="entry name" value="RNZ2-like"/>
</dbReference>
<evidence type="ECO:0000256" key="10">
    <source>
        <dbReference type="ARBA" id="ARBA00022833"/>
    </source>
</evidence>
<dbReference type="GO" id="GO:0003700">
    <property type="term" value="F:DNA-binding transcription factor activity"/>
    <property type="evidence" value="ECO:0007669"/>
    <property type="project" value="InterPro"/>
</dbReference>
<dbReference type="Proteomes" id="UP000800235">
    <property type="component" value="Unassembled WGS sequence"/>
</dbReference>
<dbReference type="Gene3D" id="3.60.15.10">
    <property type="entry name" value="Ribonuclease Z/Hydroxyacylglutathione hydrolase-like"/>
    <property type="match status" value="2"/>
</dbReference>
<feature type="region of interest" description="Disordered" evidence="12">
    <location>
        <begin position="1663"/>
        <end position="1693"/>
    </location>
</feature>
<dbReference type="OrthoDB" id="527344at2759"/>
<comment type="caution">
    <text evidence="14">The sequence shown here is derived from an EMBL/GenBank/DDBJ whole genome shotgun (WGS) entry which is preliminary data.</text>
</comment>
<dbReference type="PANTHER" id="PTHR12553">
    <property type="entry name" value="ZINC PHOSPHODIESTERASE ELAC PROTEIN 2"/>
    <property type="match status" value="1"/>
</dbReference>
<comment type="similarity">
    <text evidence="3">Belongs to the RNase Z family.</text>
</comment>
<dbReference type="InterPro" id="IPR046347">
    <property type="entry name" value="bZIP_sf"/>
</dbReference>
<feature type="compositionally biased region" description="Polar residues" evidence="12">
    <location>
        <begin position="1663"/>
        <end position="1672"/>
    </location>
</feature>
<dbReference type="GO" id="GO:0042781">
    <property type="term" value="F:3'-tRNA processing endoribonuclease activity"/>
    <property type="evidence" value="ECO:0007669"/>
    <property type="project" value="UniProtKB-EC"/>
</dbReference>
<feature type="region of interest" description="Disordered" evidence="12">
    <location>
        <begin position="1"/>
        <end position="59"/>
    </location>
</feature>
<feature type="compositionally biased region" description="Polar residues" evidence="12">
    <location>
        <begin position="1"/>
        <end position="20"/>
    </location>
</feature>
<accession>A0A9P4TTW8</accession>
<feature type="compositionally biased region" description="Polar residues" evidence="12">
    <location>
        <begin position="377"/>
        <end position="391"/>
    </location>
</feature>
<feature type="compositionally biased region" description="Basic residues" evidence="12">
    <location>
        <begin position="1779"/>
        <end position="1789"/>
    </location>
</feature>
<feature type="region of interest" description="Disordered" evidence="12">
    <location>
        <begin position="377"/>
        <end position="400"/>
    </location>
</feature>
<dbReference type="EMBL" id="MU007081">
    <property type="protein sequence ID" value="KAF2423518.1"/>
    <property type="molecule type" value="Genomic_DNA"/>
</dbReference>
<dbReference type="GO" id="GO:1990180">
    <property type="term" value="P:mitochondrial tRNA 3'-end processing"/>
    <property type="evidence" value="ECO:0007669"/>
    <property type="project" value="TreeGrafter"/>
</dbReference>
<evidence type="ECO:0000256" key="3">
    <source>
        <dbReference type="ARBA" id="ARBA00007823"/>
    </source>
</evidence>
<evidence type="ECO:0000256" key="2">
    <source>
        <dbReference type="ARBA" id="ARBA00001947"/>
    </source>
</evidence>
<feature type="domain" description="BZIP" evidence="13">
    <location>
        <begin position="292"/>
        <end position="355"/>
    </location>
</feature>
<dbReference type="GO" id="GO:0046872">
    <property type="term" value="F:metal ion binding"/>
    <property type="evidence" value="ECO:0007669"/>
    <property type="project" value="UniProtKB-KW"/>
</dbReference>
<dbReference type="GO" id="GO:0005739">
    <property type="term" value="C:mitochondrion"/>
    <property type="evidence" value="ECO:0007669"/>
    <property type="project" value="TreeGrafter"/>
</dbReference>
<evidence type="ECO:0000256" key="5">
    <source>
        <dbReference type="ARBA" id="ARBA00022694"/>
    </source>
</evidence>
<dbReference type="InterPro" id="IPR027794">
    <property type="entry name" value="tRNase_Z_dom"/>
</dbReference>
<keyword evidence="11" id="KW-0175">Coiled coil</keyword>
<keyword evidence="8" id="KW-0255">Endonuclease</keyword>
<dbReference type="PANTHER" id="PTHR12553:SF49">
    <property type="entry name" value="ZINC PHOSPHODIESTERASE ELAC PROTEIN 2"/>
    <property type="match status" value="1"/>
</dbReference>
<keyword evidence="10" id="KW-0862">Zinc</keyword>
<dbReference type="CDD" id="cd14810">
    <property type="entry name" value="bZIP_u1"/>
    <property type="match status" value="1"/>
</dbReference>
<feature type="coiled-coil region" evidence="11">
    <location>
        <begin position="317"/>
        <end position="351"/>
    </location>
</feature>
<keyword evidence="7" id="KW-0479">Metal-binding</keyword>
<dbReference type="PROSITE" id="PS50217">
    <property type="entry name" value="BZIP"/>
    <property type="match status" value="1"/>
</dbReference>
<keyword evidence="5" id="KW-0819">tRNA processing</keyword>
<keyword evidence="6" id="KW-0540">Nuclease</keyword>
<evidence type="ECO:0000313" key="14">
    <source>
        <dbReference type="EMBL" id="KAF2423518.1"/>
    </source>
</evidence>
<dbReference type="EC" id="3.1.26.11" evidence="4"/>
<name>A0A9P4TTW8_9PEZI</name>
<keyword evidence="9" id="KW-0378">Hydrolase</keyword>
<dbReference type="Gene3D" id="1.20.5.170">
    <property type="match status" value="1"/>
</dbReference>
<dbReference type="SUPFAM" id="SSF56281">
    <property type="entry name" value="Metallo-hydrolase/oxidoreductase"/>
    <property type="match status" value="1"/>
</dbReference>
<keyword evidence="15" id="KW-1185">Reference proteome</keyword>
<reference evidence="14" key="1">
    <citation type="journal article" date="2020" name="Stud. Mycol.">
        <title>101 Dothideomycetes genomes: a test case for predicting lifestyles and emergence of pathogens.</title>
        <authorList>
            <person name="Haridas S."/>
            <person name="Albert R."/>
            <person name="Binder M."/>
            <person name="Bloem J."/>
            <person name="Labutti K."/>
            <person name="Salamov A."/>
            <person name="Andreopoulos B."/>
            <person name="Baker S."/>
            <person name="Barry K."/>
            <person name="Bills G."/>
            <person name="Bluhm B."/>
            <person name="Cannon C."/>
            <person name="Castanera R."/>
            <person name="Culley D."/>
            <person name="Daum C."/>
            <person name="Ezra D."/>
            <person name="Gonzalez J."/>
            <person name="Henrissat B."/>
            <person name="Kuo A."/>
            <person name="Liang C."/>
            <person name="Lipzen A."/>
            <person name="Lutzoni F."/>
            <person name="Magnuson J."/>
            <person name="Mondo S."/>
            <person name="Nolan M."/>
            <person name="Ohm R."/>
            <person name="Pangilinan J."/>
            <person name="Park H.-J."/>
            <person name="Ramirez L."/>
            <person name="Alfaro M."/>
            <person name="Sun H."/>
            <person name="Tritt A."/>
            <person name="Yoshinaga Y."/>
            <person name="Zwiers L.-H."/>
            <person name="Turgeon B."/>
            <person name="Goodwin S."/>
            <person name="Spatafora J."/>
            <person name="Crous P."/>
            <person name="Grigoriev I."/>
        </authorList>
    </citation>
    <scope>NUCLEOTIDE SEQUENCE</scope>
    <source>
        <strain evidence="14">CBS 130266</strain>
    </source>
</reference>
<comment type="cofactor">
    <cofactor evidence="2">
        <name>Zn(2+)</name>
        <dbReference type="ChEBI" id="CHEBI:29105"/>
    </cofactor>
</comment>
<evidence type="ECO:0000313" key="15">
    <source>
        <dbReference type="Proteomes" id="UP000800235"/>
    </source>
</evidence>
<dbReference type="Pfam" id="PF13691">
    <property type="entry name" value="Lactamase_B_4"/>
    <property type="match status" value="1"/>
</dbReference>
<evidence type="ECO:0000256" key="7">
    <source>
        <dbReference type="ARBA" id="ARBA00022723"/>
    </source>
</evidence>
<protein>
    <recommendedName>
        <fullName evidence="4">ribonuclease Z</fullName>
        <ecNumber evidence="4">3.1.26.11</ecNumber>
    </recommendedName>
</protein>
<feature type="region of interest" description="Disordered" evidence="12">
    <location>
        <begin position="248"/>
        <end position="305"/>
    </location>
</feature>
<feature type="compositionally biased region" description="Basic and acidic residues" evidence="12">
    <location>
        <begin position="282"/>
        <end position="299"/>
    </location>
</feature>
<dbReference type="Pfam" id="PF00170">
    <property type="entry name" value="bZIP_1"/>
    <property type="match status" value="1"/>
</dbReference>
<dbReference type="SMART" id="SM00338">
    <property type="entry name" value="BRLZ"/>
    <property type="match status" value="1"/>
</dbReference>
<evidence type="ECO:0000256" key="4">
    <source>
        <dbReference type="ARBA" id="ARBA00012477"/>
    </source>
</evidence>
<evidence type="ECO:0000256" key="1">
    <source>
        <dbReference type="ARBA" id="ARBA00000402"/>
    </source>
</evidence>
<evidence type="ECO:0000256" key="9">
    <source>
        <dbReference type="ARBA" id="ARBA00022801"/>
    </source>
</evidence>
<evidence type="ECO:0000256" key="11">
    <source>
        <dbReference type="SAM" id="Coils"/>
    </source>
</evidence>
<dbReference type="InterPro" id="IPR036866">
    <property type="entry name" value="RibonucZ/Hydroxyglut_hydro"/>
</dbReference>
<dbReference type="SUPFAM" id="SSF57959">
    <property type="entry name" value="Leucine zipper domain"/>
    <property type="match status" value="1"/>
</dbReference>
<evidence type="ECO:0000259" key="13">
    <source>
        <dbReference type="PROSITE" id="PS50217"/>
    </source>
</evidence>
<feature type="region of interest" description="Disordered" evidence="12">
    <location>
        <begin position="200"/>
        <end position="229"/>
    </location>
</feature>
<dbReference type="CDD" id="cd07718">
    <property type="entry name" value="RNaseZ_ELAC1_ELAC2-C-term-like_MBL-fold"/>
    <property type="match status" value="1"/>
</dbReference>
<evidence type="ECO:0000256" key="12">
    <source>
        <dbReference type="SAM" id="MobiDB-lite"/>
    </source>
</evidence>
<comment type="catalytic activity">
    <reaction evidence="1">
        <text>Endonucleolytic cleavage of RNA, removing extra 3' nucleotides from tRNA precursor, generating 3' termini of tRNAs. A 3'-hydroxy group is left at the tRNA terminus and a 5'-phosphoryl group is left at the trailer molecule.</text>
        <dbReference type="EC" id="3.1.26.11"/>
    </reaction>
</comment>
<dbReference type="InterPro" id="IPR004827">
    <property type="entry name" value="bZIP"/>
</dbReference>
<feature type="compositionally biased region" description="Polar residues" evidence="12">
    <location>
        <begin position="248"/>
        <end position="264"/>
    </location>
</feature>
<feature type="compositionally biased region" description="Low complexity" evidence="12">
    <location>
        <begin position="211"/>
        <end position="221"/>
    </location>
</feature>
<sequence>MATTQYRRMNSFQPSNNQCVDPSEMENWVDFGGLQSPNPNTSSSRVSLSQANSAMTSPSNTMVALDGSDEYQTPVAPSHDYVRFKQQTGLPIGSIDSLRALSQDQMMFSNTGLDDFGFSPNTSMYGGMGSMTGNLGFGADITSPASLPAFFYPNDASANDDFSIDPAAILKEEEAQANVRFYPGMHSEAALRVQHEKDQAMLAHQQKQRAMEQQQRNQNQRKPSHAPMDPHAEETIARVVNQIRQSSNLSGDNESLSPNPSSTLPHIIRSKKEEDEMDEDERLLNSEEGKKLSSKERRQLRNKVSARAFRSRRKEYIGQLEGELSVKTNEANDLKAQNHALMEENARFRALSEKLLSHAAFRPFLEEISRDPELAQSLSTISGSARQSATPTPQPSHKDVDAFSGSQQFMQQQNQHVGMVMMPEPQLDFSQLNLGGNNWALPAGMTNFQSHQVFAVMDVPEPVEPIDVAALSGKTEDTVVESFSEQSKYDYPAEIETPVHSKDEVAFAQSSAETGEESTSTIYQFDESDDAFTLYANNASSAAPLKLEYPVISNGKPHFELVITSDSDTQSSSDRLDSICAQPSKEQEAELRGQRAISKLAALLRGSLKLPSLKLPRSQIKEKIVRPNFTQRIVNWYAHNEDKRITKDLDAFQSSEVYSASVDESEQASRSFHSQILEKPRIYRRINILRAPPLAPPNQGKDYWLNYKPCPSTPLPPQDSKRREIDLMKVWLQFITVPTADTPGTALVLHFDHKRYLIGQIGEGTQRACIENGVSLRKVEEILVTGRCNTTSTGGIVGMFLTLADVIATARASAMTPEAQAKVAADQKARDGKPYVADKTTSSNKSGDLFLTLHGPENLTHSIATARRFVFRKGMPLKVFEARSKEPTRDEHGKWLPDWADGNIRVWVMPIKPAGSDSIPDEVNFNTTLAEDVEREDRYDQLRRGVVNHMFGSRWHMDALVETPLDEVKLPAKLWIRDPQTKNLEAYSGPMPGGAEPLPNPIPTVLVRKPWPAAMVSSLPPTTPKPESVSYIIGGYPRRGKFDAVRAKALGLFRNKEDAHKATLLTQGETVLIASGTTITPDMVLAPDEQSAGIAVVDLPSNDYVEPLINRAEWTSKDVMLGIEGIVWILGPTVAANPALRTFMEKMSHLKHTIASPDHCPNSITMDAAAKSAARLAQVDNEHYLVPHFDNDVLPQSSFRAPENAIQPLPESVGIAKRGMVLNLVPKFGVEENKIIPPLEARSLLPDAEDLMVQEAIELSKSAQASLNKLGAVQELENWNSQIPLQDAEIIALGTGSAIPSRYRNVSGTLVRVPHWGSYLLDAGENTLGQLQRVYPPKDLVEVLKDLRMIWISHLHADHHLGTVPVIKAWHDVVHGPNSPVPPTSPALFKTLNTRREHFGSEERPKYLAVVSDISLLHYLREYSDVENFGYQHILPLAISPSHVKAIEEAQNETTLRLVHSACPVQVIPEIYYPHLLGLRHIAAVAVVHCHGALAVAMTFPRSHNSSAEGAKRAYTHPFKIAYSGDCRPSAPFAHIGENATVLIHEATFEDELVGDAKAKKHSTVREALGVGSLMGAKCVVLTHFSQRYQKVPVLDDYWNHAGDVAKDIVGEDEEQERLPGINDDEIMPVDEGATEIAPVDAPHVKSELIPSTDTEMQGLMPTSNGQGSSFELSVDDTESTMNPDQSSSTTNTVATSVASSQGASSQFEKLLATHVSSSPGSIKVIFAFDYMRVRVGDIAKMECLRPALAKLFEVDIEENEKRAAKRLSNGGDGSGLSKKVRKMIARKG</sequence>
<organism evidence="14 15">
    <name type="scientific">Tothia fuscella</name>
    <dbReference type="NCBI Taxonomy" id="1048955"/>
    <lineage>
        <taxon>Eukaryota</taxon>
        <taxon>Fungi</taxon>
        <taxon>Dikarya</taxon>
        <taxon>Ascomycota</taxon>
        <taxon>Pezizomycotina</taxon>
        <taxon>Dothideomycetes</taxon>
        <taxon>Pleosporomycetidae</taxon>
        <taxon>Venturiales</taxon>
        <taxon>Cylindrosympodiaceae</taxon>
        <taxon>Tothia</taxon>
    </lineage>
</organism>
<proteinExistence type="inferred from homology"/>
<evidence type="ECO:0000256" key="8">
    <source>
        <dbReference type="ARBA" id="ARBA00022759"/>
    </source>
</evidence>
<feature type="region of interest" description="Disordered" evidence="12">
    <location>
        <begin position="1765"/>
        <end position="1789"/>
    </location>
</feature>